<keyword evidence="3" id="KW-1185">Reference proteome</keyword>
<dbReference type="EMBL" id="BEGY01000072">
    <property type="protein sequence ID" value="GAX81894.1"/>
    <property type="molecule type" value="Genomic_DNA"/>
</dbReference>
<sequence length="122" mass="12811">MIMIGCFLERAVIKINVSKPHHNAAADIVVMAMNTLLPAIQAKLAGTAGVITLSRRPGDSPTSWCKPMKDVESGDETVHPVSCKGSGDETVHPVSCKGSGSSKRVQLRVLPSGTPYQSGSVL</sequence>
<name>A0A250XFN9_9CHLO</name>
<accession>A0A250XFN9</accession>
<protein>
    <submittedName>
        <fullName evidence="2">Uncharacterized protein</fullName>
    </submittedName>
</protein>
<reference evidence="2 3" key="1">
    <citation type="submission" date="2017-08" db="EMBL/GenBank/DDBJ databases">
        <title>Acidophilic green algal genome provides insights into adaptation to an acidic environment.</title>
        <authorList>
            <person name="Hirooka S."/>
            <person name="Hirose Y."/>
            <person name="Kanesaki Y."/>
            <person name="Higuchi S."/>
            <person name="Fujiwara T."/>
            <person name="Onuma R."/>
            <person name="Era A."/>
            <person name="Ohbayashi R."/>
            <person name="Uzuka A."/>
            <person name="Nozaki H."/>
            <person name="Yoshikawa H."/>
            <person name="Miyagishima S.Y."/>
        </authorList>
    </citation>
    <scope>NUCLEOTIDE SEQUENCE [LARGE SCALE GENOMIC DNA]</scope>
    <source>
        <strain evidence="2 3">NIES-2499</strain>
    </source>
</reference>
<evidence type="ECO:0000256" key="1">
    <source>
        <dbReference type="SAM" id="MobiDB-lite"/>
    </source>
</evidence>
<comment type="caution">
    <text evidence="2">The sequence shown here is derived from an EMBL/GenBank/DDBJ whole genome shotgun (WGS) entry which is preliminary data.</text>
</comment>
<dbReference type="AlphaFoldDB" id="A0A250XFN9"/>
<evidence type="ECO:0000313" key="3">
    <source>
        <dbReference type="Proteomes" id="UP000232323"/>
    </source>
</evidence>
<proteinExistence type="predicted"/>
<gene>
    <name evidence="2" type="ORF">CEUSTIGMA_g9322.t1</name>
</gene>
<feature type="compositionally biased region" description="Basic and acidic residues" evidence="1">
    <location>
        <begin position="67"/>
        <end position="78"/>
    </location>
</feature>
<organism evidence="2 3">
    <name type="scientific">Chlamydomonas eustigma</name>
    <dbReference type="NCBI Taxonomy" id="1157962"/>
    <lineage>
        <taxon>Eukaryota</taxon>
        <taxon>Viridiplantae</taxon>
        <taxon>Chlorophyta</taxon>
        <taxon>core chlorophytes</taxon>
        <taxon>Chlorophyceae</taxon>
        <taxon>CS clade</taxon>
        <taxon>Chlamydomonadales</taxon>
        <taxon>Chlamydomonadaceae</taxon>
        <taxon>Chlamydomonas</taxon>
    </lineage>
</organism>
<evidence type="ECO:0000313" key="2">
    <source>
        <dbReference type="EMBL" id="GAX81894.1"/>
    </source>
</evidence>
<dbReference type="Proteomes" id="UP000232323">
    <property type="component" value="Unassembled WGS sequence"/>
</dbReference>
<feature type="region of interest" description="Disordered" evidence="1">
    <location>
        <begin position="55"/>
        <end position="102"/>
    </location>
</feature>